<gene>
    <name evidence="2" type="ORF">CspeluHIS016_0108360</name>
</gene>
<sequence>MLFAALVSSLLAVGVSADVNPGEIPGLIENFKNADLGAFVGGDKFLPEGLLTGRFGTIDWTVGANLTVNETSAFPSFFVNPTAGSTAFNSSNVYSAILVDAGVAGSNETTQTLHWLINTIHVNTTGGSPYALAYLNGTTITEYAGPNPPANVGPHRYVLGLFNQPADFVAPTAYSQKNTPVGPFNLTDYLTQSKLGAMVAANYFTVQNGIVPSTVPTTTAVASSTLSGFTGAAPIPTAAGAEGGGTATNGTGDAAASSAAATSSTGGALGVFAPGTALVLAAAGAAALF</sequence>
<protein>
    <recommendedName>
        <fullName evidence="4">PEBP-like protein</fullName>
    </recommendedName>
</protein>
<accession>A0AAD3TQ01</accession>
<feature type="chain" id="PRO_5042201497" description="PEBP-like protein" evidence="1">
    <location>
        <begin position="18"/>
        <end position="289"/>
    </location>
</feature>
<comment type="caution">
    <text evidence="2">The sequence shown here is derived from an EMBL/GenBank/DDBJ whole genome shotgun (WGS) entry which is preliminary data.</text>
</comment>
<reference evidence="2" key="2">
    <citation type="submission" date="2023-06" db="EMBL/GenBank/DDBJ databases">
        <authorList>
            <person name="Kobayashi Y."/>
            <person name="Kayamori A."/>
            <person name="Aoki K."/>
            <person name="Shiwa Y."/>
            <person name="Fujita N."/>
            <person name="Sugita T."/>
            <person name="Iwasaki W."/>
            <person name="Tanaka N."/>
            <person name="Takashima M."/>
        </authorList>
    </citation>
    <scope>NUCLEOTIDE SEQUENCE</scope>
    <source>
        <strain evidence="2">HIS016</strain>
    </source>
</reference>
<proteinExistence type="predicted"/>
<evidence type="ECO:0000313" key="3">
    <source>
        <dbReference type="Proteomes" id="UP001222932"/>
    </source>
</evidence>
<dbReference type="CDD" id="cd00866">
    <property type="entry name" value="PEBP_euk"/>
    <property type="match status" value="1"/>
</dbReference>
<dbReference type="InterPro" id="IPR008914">
    <property type="entry name" value="PEBP"/>
</dbReference>
<dbReference type="Gene3D" id="3.90.280.10">
    <property type="entry name" value="PEBP-like"/>
    <property type="match status" value="1"/>
</dbReference>
<evidence type="ECO:0008006" key="4">
    <source>
        <dbReference type="Google" id="ProtNLM"/>
    </source>
</evidence>
<feature type="signal peptide" evidence="1">
    <location>
        <begin position="1"/>
        <end position="17"/>
    </location>
</feature>
<keyword evidence="3" id="KW-1185">Reference proteome</keyword>
<dbReference type="InterPro" id="IPR036610">
    <property type="entry name" value="PEBP-like_sf"/>
</dbReference>
<reference evidence="2" key="1">
    <citation type="journal article" date="2023" name="BMC Genomics">
        <title>Chromosome-level genome assemblies of Cutaneotrichosporon spp. (Trichosporonales, Basidiomycota) reveal imbalanced evolution between nucleotide sequences and chromosome synteny.</title>
        <authorList>
            <person name="Kobayashi Y."/>
            <person name="Kayamori A."/>
            <person name="Aoki K."/>
            <person name="Shiwa Y."/>
            <person name="Matsutani M."/>
            <person name="Fujita N."/>
            <person name="Sugita T."/>
            <person name="Iwasaki W."/>
            <person name="Tanaka N."/>
            <person name="Takashima M."/>
        </authorList>
    </citation>
    <scope>NUCLEOTIDE SEQUENCE</scope>
    <source>
        <strain evidence="2">HIS016</strain>
    </source>
</reference>
<dbReference type="Proteomes" id="UP001222932">
    <property type="component" value="Unassembled WGS sequence"/>
</dbReference>
<name>A0AAD3TQ01_9TREE</name>
<evidence type="ECO:0000256" key="1">
    <source>
        <dbReference type="SAM" id="SignalP"/>
    </source>
</evidence>
<dbReference type="Pfam" id="PF01161">
    <property type="entry name" value="PBP"/>
    <property type="match status" value="1"/>
</dbReference>
<dbReference type="PANTHER" id="PTHR11362">
    <property type="entry name" value="PHOSPHATIDYLETHANOLAMINE-BINDING PROTEIN"/>
    <property type="match status" value="1"/>
</dbReference>
<organism evidence="2 3">
    <name type="scientific">Cutaneotrichosporon spelunceum</name>
    <dbReference type="NCBI Taxonomy" id="1672016"/>
    <lineage>
        <taxon>Eukaryota</taxon>
        <taxon>Fungi</taxon>
        <taxon>Dikarya</taxon>
        <taxon>Basidiomycota</taxon>
        <taxon>Agaricomycotina</taxon>
        <taxon>Tremellomycetes</taxon>
        <taxon>Trichosporonales</taxon>
        <taxon>Trichosporonaceae</taxon>
        <taxon>Cutaneotrichosporon</taxon>
    </lineage>
</organism>
<keyword evidence="1" id="KW-0732">Signal</keyword>
<dbReference type="PANTHER" id="PTHR11362:SF140">
    <property type="entry name" value="PEBP-LIKE PROTEIN"/>
    <property type="match status" value="1"/>
</dbReference>
<dbReference type="InterPro" id="IPR035810">
    <property type="entry name" value="PEBP_euk"/>
</dbReference>
<evidence type="ECO:0000313" key="2">
    <source>
        <dbReference type="EMBL" id="GMK54250.1"/>
    </source>
</evidence>
<dbReference type="EMBL" id="BTCM01000001">
    <property type="protein sequence ID" value="GMK54250.1"/>
    <property type="molecule type" value="Genomic_DNA"/>
</dbReference>
<dbReference type="SUPFAM" id="SSF49777">
    <property type="entry name" value="PEBP-like"/>
    <property type="match status" value="1"/>
</dbReference>
<dbReference type="AlphaFoldDB" id="A0AAD3TQ01"/>